<dbReference type="RefSeq" id="WP_193521847.1">
    <property type="nucleotide sequence ID" value="NZ_CBCSDF010000010.1"/>
</dbReference>
<keyword evidence="4" id="KW-1185">Reference proteome</keyword>
<dbReference type="Proteomes" id="UP000646877">
    <property type="component" value="Unassembled WGS sequence"/>
</dbReference>
<organism evidence="1 3">
    <name type="scientific">Pseudoalteromonas maricaloris</name>
    <dbReference type="NCBI Taxonomy" id="184924"/>
    <lineage>
        <taxon>Bacteria</taxon>
        <taxon>Pseudomonadati</taxon>
        <taxon>Pseudomonadota</taxon>
        <taxon>Gammaproteobacteria</taxon>
        <taxon>Alteromonadales</taxon>
        <taxon>Pseudoalteromonadaceae</taxon>
        <taxon>Pseudoalteromonas</taxon>
    </lineage>
</organism>
<evidence type="ECO:0000313" key="1">
    <source>
        <dbReference type="EMBL" id="NLR21693.1"/>
    </source>
</evidence>
<sequence length="74" mass="8039">MDLKLNKKQLKSLAGSKLILDNNKTREIGGGCSYYCSRDLNCDTDGPTMVCPSKALACVPEPNTLHCDCPTNMC</sequence>
<name>A0A8I2H269_9GAMM</name>
<accession>A0A8I2H269</accession>
<dbReference type="GeneID" id="98337187"/>
<protein>
    <submittedName>
        <fullName evidence="1">Uncharacterized protein</fullName>
    </submittedName>
</protein>
<gene>
    <name evidence="1" type="ORF">F9Y85_10240</name>
    <name evidence="2" type="ORF">R5H13_16630</name>
</gene>
<dbReference type="AlphaFoldDB" id="A0A8I2H269"/>
<evidence type="ECO:0000313" key="2">
    <source>
        <dbReference type="EMBL" id="WOX28233.1"/>
    </source>
</evidence>
<reference evidence="2 4" key="2">
    <citation type="submission" date="2023-10" db="EMBL/GenBank/DDBJ databases">
        <title>To unveil natural product biosynthetic capacity in Pseudoalteromonas.</title>
        <authorList>
            <person name="Wang J."/>
        </authorList>
    </citation>
    <scope>NUCLEOTIDE SEQUENCE [LARGE SCALE GENOMIC DNA]</scope>
    <source>
        <strain evidence="2 4">DSM 15914</strain>
    </source>
</reference>
<reference evidence="1" key="1">
    <citation type="submission" date="2019-10" db="EMBL/GenBank/DDBJ databases">
        <authorList>
            <person name="Paulsen S."/>
        </authorList>
    </citation>
    <scope>NUCLEOTIDE SEQUENCE</scope>
    <source>
        <strain evidence="1">LMG 19692</strain>
    </source>
</reference>
<evidence type="ECO:0000313" key="4">
    <source>
        <dbReference type="Proteomes" id="UP001304419"/>
    </source>
</evidence>
<proteinExistence type="predicted"/>
<dbReference type="Proteomes" id="UP001304419">
    <property type="component" value="Chromosome 1"/>
</dbReference>
<dbReference type="EMBL" id="CP137578">
    <property type="protein sequence ID" value="WOX28233.1"/>
    <property type="molecule type" value="Genomic_DNA"/>
</dbReference>
<evidence type="ECO:0000313" key="3">
    <source>
        <dbReference type="Proteomes" id="UP000646877"/>
    </source>
</evidence>
<dbReference type="EMBL" id="WEIA01000005">
    <property type="protein sequence ID" value="NLR21693.1"/>
    <property type="molecule type" value="Genomic_DNA"/>
</dbReference>